<reference evidence="2" key="1">
    <citation type="submission" date="2020-05" db="EMBL/GenBank/DDBJ databases">
        <title>Mycena genomes resolve the evolution of fungal bioluminescence.</title>
        <authorList>
            <person name="Tsai I.J."/>
        </authorList>
    </citation>
    <scope>NUCLEOTIDE SEQUENCE</scope>
    <source>
        <strain evidence="2">110903Hualien_Pintung</strain>
    </source>
</reference>
<evidence type="ECO:0000256" key="1">
    <source>
        <dbReference type="SAM" id="MobiDB-lite"/>
    </source>
</evidence>
<sequence>MTEWHSRQNRAYGPELRASRSFSSVPHPQTAFYASSSHSDASYYPYSSTVAQGIIQPRLCTRCVALNRVAYRIPQTMETKWVLKCRALACGQVYTQDGAPLGISAEGELMIASGSALNGQPGAPWVYDARIRLHRERDPSVAESVVFKPFQPPTQFSSQTSGTQQPTHVSLHPAGAPSQAPYAYLASTPPRPSTRMDSISPSHPRAIVPPQTPYWRPAPYSYPYAQAQPAFSPQHAPNGRPYVPPPYPKPTKPNRARARSRGVPNISSRGVGAAARKRRLGRLISPPAAPGAPRSLPSLPTPEPEPELELEDDVLPPPHPQNAPEDEGIADASDPRVSPDADGDAASSTAVATDRDTASMTPLLSPLVSGPMPLPGLALGFYSTPREMSIKIEEGEEEGYHDGSEGWPEEFARLESDY</sequence>
<organism evidence="2 3">
    <name type="scientific">Mycena chlorophos</name>
    <name type="common">Agaric fungus</name>
    <name type="synonym">Agaricus chlorophos</name>
    <dbReference type="NCBI Taxonomy" id="658473"/>
    <lineage>
        <taxon>Eukaryota</taxon>
        <taxon>Fungi</taxon>
        <taxon>Dikarya</taxon>
        <taxon>Basidiomycota</taxon>
        <taxon>Agaricomycotina</taxon>
        <taxon>Agaricomycetes</taxon>
        <taxon>Agaricomycetidae</taxon>
        <taxon>Agaricales</taxon>
        <taxon>Marasmiineae</taxon>
        <taxon>Mycenaceae</taxon>
        <taxon>Mycena</taxon>
    </lineage>
</organism>
<dbReference type="PRINTS" id="PR01217">
    <property type="entry name" value="PRICHEXTENSN"/>
</dbReference>
<protein>
    <submittedName>
        <fullName evidence="2">Uncharacterized protein</fullName>
    </submittedName>
</protein>
<name>A0A8H6TGX0_MYCCL</name>
<accession>A0A8H6TGX0</accession>
<dbReference type="Proteomes" id="UP000613580">
    <property type="component" value="Unassembled WGS sequence"/>
</dbReference>
<feature type="region of interest" description="Disordered" evidence="1">
    <location>
        <begin position="395"/>
        <end position="418"/>
    </location>
</feature>
<gene>
    <name evidence="2" type="ORF">HMN09_00358500</name>
</gene>
<feature type="region of interest" description="Disordered" evidence="1">
    <location>
        <begin position="152"/>
        <end position="210"/>
    </location>
</feature>
<feature type="region of interest" description="Disordered" evidence="1">
    <location>
        <begin position="229"/>
        <end position="371"/>
    </location>
</feature>
<comment type="caution">
    <text evidence="2">The sequence shown here is derived from an EMBL/GenBank/DDBJ whole genome shotgun (WGS) entry which is preliminary data.</text>
</comment>
<evidence type="ECO:0000313" key="2">
    <source>
        <dbReference type="EMBL" id="KAF7318493.1"/>
    </source>
</evidence>
<feature type="compositionally biased region" description="Acidic residues" evidence="1">
    <location>
        <begin position="304"/>
        <end position="314"/>
    </location>
</feature>
<proteinExistence type="predicted"/>
<keyword evidence="3" id="KW-1185">Reference proteome</keyword>
<feature type="compositionally biased region" description="Low complexity" evidence="1">
    <location>
        <begin position="153"/>
        <end position="167"/>
    </location>
</feature>
<dbReference type="EMBL" id="JACAZE010000004">
    <property type="protein sequence ID" value="KAF7318493.1"/>
    <property type="molecule type" value="Genomic_DNA"/>
</dbReference>
<dbReference type="AlphaFoldDB" id="A0A8H6TGX0"/>
<evidence type="ECO:0000313" key="3">
    <source>
        <dbReference type="Proteomes" id="UP000613580"/>
    </source>
</evidence>
<feature type="compositionally biased region" description="Pro residues" evidence="1">
    <location>
        <begin position="242"/>
        <end position="251"/>
    </location>
</feature>